<feature type="signal peptide" evidence="1">
    <location>
        <begin position="1"/>
        <end position="19"/>
    </location>
</feature>
<dbReference type="PANTHER" id="PTHR20910:SF1">
    <property type="entry name" value="SUPEROXIDE DISMUTASE COPPER_ZINC BINDING DOMAIN-CONTAINING PROTEIN"/>
    <property type="match status" value="1"/>
</dbReference>
<feature type="domain" description="Superoxide dismutase copper/zinc binding" evidence="2">
    <location>
        <begin position="55"/>
        <end position="168"/>
    </location>
</feature>
<dbReference type="GO" id="GO:0006801">
    <property type="term" value="P:superoxide metabolic process"/>
    <property type="evidence" value="ECO:0007669"/>
    <property type="project" value="InterPro"/>
</dbReference>
<feature type="chain" id="PRO_5010301746" evidence="1">
    <location>
        <begin position="20"/>
        <end position="183"/>
    </location>
</feature>
<dbReference type="GO" id="GO:0046872">
    <property type="term" value="F:metal ion binding"/>
    <property type="evidence" value="ECO:0007669"/>
    <property type="project" value="InterPro"/>
</dbReference>
<sequence>MFKLVSLLSLALFASNASSEKLSRVIARPVGEVSGSFIFHEKQVLASGSSSDYEKKLFLDVKIKDLTPNSIYNYHVHVLPVPTNGSCAATLLHFDPTGKNKLDGTYKCNPADIKGTCEYGDLSGYFGPAFVNSTGEVYEKTFQIDYLSLDPTSDVSILGRSVVIHNSTGGRIACGNLVKASKC</sequence>
<comment type="caution">
    <text evidence="3">The sequence shown here is derived from an EMBL/GenBank/DDBJ whole genome shotgun (WGS) entry which is preliminary data.</text>
</comment>
<gene>
    <name evidence="3" type="ORF">AYI70_g8576</name>
</gene>
<dbReference type="InterPro" id="IPR001424">
    <property type="entry name" value="SOD_Cu_Zn_dom"/>
</dbReference>
<keyword evidence="1" id="KW-0732">Signal</keyword>
<dbReference type="Pfam" id="PF00080">
    <property type="entry name" value="Sod_Cu"/>
    <property type="match status" value="1"/>
</dbReference>
<organism evidence="3 4">
    <name type="scientific">Smittium culicis</name>
    <dbReference type="NCBI Taxonomy" id="133412"/>
    <lineage>
        <taxon>Eukaryota</taxon>
        <taxon>Fungi</taxon>
        <taxon>Fungi incertae sedis</taxon>
        <taxon>Zoopagomycota</taxon>
        <taxon>Kickxellomycotina</taxon>
        <taxon>Harpellomycetes</taxon>
        <taxon>Harpellales</taxon>
        <taxon>Legeriomycetaceae</taxon>
        <taxon>Smittium</taxon>
    </lineage>
</organism>
<dbReference type="InterPro" id="IPR053257">
    <property type="entry name" value="Cu-only_SOD"/>
</dbReference>
<dbReference type="OrthoDB" id="159229at2759"/>
<dbReference type="STRING" id="133412.A0A1R1XFA9"/>
<dbReference type="Gene3D" id="2.60.40.200">
    <property type="entry name" value="Superoxide dismutase, copper/zinc binding domain"/>
    <property type="match status" value="1"/>
</dbReference>
<dbReference type="EMBL" id="LSSN01003542">
    <property type="protein sequence ID" value="OMJ13319.1"/>
    <property type="molecule type" value="Genomic_DNA"/>
</dbReference>
<dbReference type="AlphaFoldDB" id="A0A1R1XFA9"/>
<evidence type="ECO:0000313" key="3">
    <source>
        <dbReference type="EMBL" id="OMJ13319.1"/>
    </source>
</evidence>
<reference evidence="3 4" key="1">
    <citation type="submission" date="2017-01" db="EMBL/GenBank/DDBJ databases">
        <authorList>
            <person name="Mah S.A."/>
            <person name="Swanson W.J."/>
            <person name="Moy G.W."/>
            <person name="Vacquier V.D."/>
        </authorList>
    </citation>
    <scope>NUCLEOTIDE SEQUENCE [LARGE SCALE GENOMIC DNA]</scope>
    <source>
        <strain evidence="3 4">GSMNP</strain>
    </source>
</reference>
<evidence type="ECO:0000259" key="2">
    <source>
        <dbReference type="Pfam" id="PF00080"/>
    </source>
</evidence>
<protein>
    <submittedName>
        <fullName evidence="3">Cell surface superoxide dismutase [Cu-Zn] 4</fullName>
    </submittedName>
</protein>
<accession>A0A1R1XFA9</accession>
<dbReference type="Proteomes" id="UP000187283">
    <property type="component" value="Unassembled WGS sequence"/>
</dbReference>
<evidence type="ECO:0000313" key="4">
    <source>
        <dbReference type="Proteomes" id="UP000187283"/>
    </source>
</evidence>
<evidence type="ECO:0000256" key="1">
    <source>
        <dbReference type="SAM" id="SignalP"/>
    </source>
</evidence>
<proteinExistence type="predicted"/>
<name>A0A1R1XFA9_9FUNG</name>
<dbReference type="SUPFAM" id="SSF49329">
    <property type="entry name" value="Cu,Zn superoxide dismutase-like"/>
    <property type="match status" value="1"/>
</dbReference>
<dbReference type="PANTHER" id="PTHR20910">
    <property type="entry name" value="AGAP001623-PA"/>
    <property type="match status" value="1"/>
</dbReference>
<keyword evidence="4" id="KW-1185">Reference proteome</keyword>
<dbReference type="InterPro" id="IPR036423">
    <property type="entry name" value="SOD-like_Cu/Zn_dom_sf"/>
</dbReference>